<proteinExistence type="predicted"/>
<evidence type="ECO:0000259" key="1">
    <source>
        <dbReference type="Pfam" id="PF00535"/>
    </source>
</evidence>
<reference evidence="2 3" key="1">
    <citation type="submission" date="2019-07" db="EMBL/GenBank/DDBJ databases">
        <authorList>
            <person name="Huq M.A."/>
        </authorList>
    </citation>
    <scope>NUCLEOTIDE SEQUENCE [LARGE SCALE GENOMIC DNA]</scope>
    <source>
        <strain evidence="2 3">MAH-3</strain>
    </source>
</reference>
<comment type="caution">
    <text evidence="2">The sequence shown here is derived from an EMBL/GenBank/DDBJ whole genome shotgun (WGS) entry which is preliminary data.</text>
</comment>
<dbReference type="GO" id="GO:0016758">
    <property type="term" value="F:hexosyltransferase activity"/>
    <property type="evidence" value="ECO:0007669"/>
    <property type="project" value="UniProtKB-ARBA"/>
</dbReference>
<keyword evidence="3" id="KW-1185">Reference proteome</keyword>
<dbReference type="SUPFAM" id="SSF53448">
    <property type="entry name" value="Nucleotide-diphospho-sugar transferases"/>
    <property type="match status" value="1"/>
</dbReference>
<accession>A0A556MIY3</accession>
<dbReference type="InterPro" id="IPR029044">
    <property type="entry name" value="Nucleotide-diphossugar_trans"/>
</dbReference>
<keyword evidence="2" id="KW-0808">Transferase</keyword>
<name>A0A556MIY3_9FLAO</name>
<dbReference type="EMBL" id="VLPL01000011">
    <property type="protein sequence ID" value="TSJ39870.1"/>
    <property type="molecule type" value="Genomic_DNA"/>
</dbReference>
<evidence type="ECO:0000313" key="3">
    <source>
        <dbReference type="Proteomes" id="UP000316008"/>
    </source>
</evidence>
<dbReference type="InterPro" id="IPR001173">
    <property type="entry name" value="Glyco_trans_2-like"/>
</dbReference>
<dbReference type="Gene3D" id="3.90.550.10">
    <property type="entry name" value="Spore Coat Polysaccharide Biosynthesis Protein SpsA, Chain A"/>
    <property type="match status" value="1"/>
</dbReference>
<protein>
    <submittedName>
        <fullName evidence="2">Glycosyltransferase family 2 protein</fullName>
    </submittedName>
</protein>
<dbReference type="RefSeq" id="WP_144334529.1">
    <property type="nucleotide sequence ID" value="NZ_VLPL01000011.1"/>
</dbReference>
<sequence>MPFLSIIVPTYNRAHLIKKTLISLLDQSFQDYEIIVVDDGSTDNTEEVVCSLQSPKIVYYKIVNGERAKARNFGMQKATGKYINWFDSDDLALPHHCETIHDAAQTAQLPDIIRVNYELYNPITKKRKRIKHKKDIRTDILKGNSFGTASVIVKRDIALSNPFEECRNLSASEDYELWLRLVSKYRFTCVDTVTNLLVEHKGRSVRTMSGQHDLEKRFLTLIHFALSNPETTFMIGSSKKYFLMRNYLVLSVDLAYNRHKKKAVTYVWKASKQHPLVFFQRVFWATLKHLIF</sequence>
<gene>
    <name evidence="2" type="ORF">FO442_17595</name>
</gene>
<dbReference type="PANTHER" id="PTHR22916:SF3">
    <property type="entry name" value="UDP-GLCNAC:BETAGAL BETA-1,3-N-ACETYLGLUCOSAMINYLTRANSFERASE-LIKE PROTEIN 1"/>
    <property type="match status" value="1"/>
</dbReference>
<dbReference type="OrthoDB" id="6307329at2"/>
<feature type="domain" description="Glycosyltransferase 2-like" evidence="1">
    <location>
        <begin position="5"/>
        <end position="119"/>
    </location>
</feature>
<evidence type="ECO:0000313" key="2">
    <source>
        <dbReference type="EMBL" id="TSJ39870.1"/>
    </source>
</evidence>
<dbReference type="Proteomes" id="UP000316008">
    <property type="component" value="Unassembled WGS sequence"/>
</dbReference>
<organism evidence="2 3">
    <name type="scientific">Fluviicola chungangensis</name>
    <dbReference type="NCBI Taxonomy" id="2597671"/>
    <lineage>
        <taxon>Bacteria</taxon>
        <taxon>Pseudomonadati</taxon>
        <taxon>Bacteroidota</taxon>
        <taxon>Flavobacteriia</taxon>
        <taxon>Flavobacteriales</taxon>
        <taxon>Crocinitomicaceae</taxon>
        <taxon>Fluviicola</taxon>
    </lineage>
</organism>
<dbReference type="AlphaFoldDB" id="A0A556MIY3"/>
<dbReference type="CDD" id="cd00761">
    <property type="entry name" value="Glyco_tranf_GTA_type"/>
    <property type="match status" value="1"/>
</dbReference>
<dbReference type="Pfam" id="PF00535">
    <property type="entry name" value="Glycos_transf_2"/>
    <property type="match status" value="1"/>
</dbReference>
<dbReference type="PANTHER" id="PTHR22916">
    <property type="entry name" value="GLYCOSYLTRANSFERASE"/>
    <property type="match status" value="1"/>
</dbReference>